<protein>
    <submittedName>
        <fullName evidence="8">MATE family efflux transporter</fullName>
    </submittedName>
</protein>
<dbReference type="Pfam" id="PF01554">
    <property type="entry name" value="MatE"/>
    <property type="match status" value="2"/>
</dbReference>
<evidence type="ECO:0000256" key="5">
    <source>
        <dbReference type="ARBA" id="ARBA00022989"/>
    </source>
</evidence>
<dbReference type="PANTHER" id="PTHR43549:SF3">
    <property type="entry name" value="MULTIDRUG RESISTANCE PROTEIN YPNP-RELATED"/>
    <property type="match status" value="1"/>
</dbReference>
<feature type="transmembrane region" description="Helical" evidence="7">
    <location>
        <begin position="194"/>
        <end position="217"/>
    </location>
</feature>
<reference evidence="9" key="1">
    <citation type="journal article" date="2019" name="Int. J. Syst. Evol. Microbiol.">
        <title>The Global Catalogue of Microorganisms (GCM) 10K type strain sequencing project: providing services to taxonomists for standard genome sequencing and annotation.</title>
        <authorList>
            <consortium name="The Broad Institute Genomics Platform"/>
            <consortium name="The Broad Institute Genome Sequencing Center for Infectious Disease"/>
            <person name="Wu L."/>
            <person name="Ma J."/>
        </authorList>
    </citation>
    <scope>NUCLEOTIDE SEQUENCE [LARGE SCALE GENOMIC DNA]</scope>
    <source>
        <strain evidence="9">KCTC 52607</strain>
    </source>
</reference>
<comment type="caution">
    <text evidence="8">The sequence shown here is derived from an EMBL/GenBank/DDBJ whole genome shotgun (WGS) entry which is preliminary data.</text>
</comment>
<dbReference type="RefSeq" id="WP_336927286.1">
    <property type="nucleotide sequence ID" value="NZ_JBANRO010000012.1"/>
</dbReference>
<feature type="transmembrane region" description="Helical" evidence="7">
    <location>
        <begin position="132"/>
        <end position="155"/>
    </location>
</feature>
<evidence type="ECO:0000313" key="8">
    <source>
        <dbReference type="EMBL" id="MFC3098442.1"/>
    </source>
</evidence>
<dbReference type="PANTHER" id="PTHR43549">
    <property type="entry name" value="MULTIDRUG RESISTANCE PROTEIN YPNP-RELATED"/>
    <property type="match status" value="1"/>
</dbReference>
<keyword evidence="3" id="KW-1003">Cell membrane</keyword>
<feature type="transmembrane region" description="Helical" evidence="7">
    <location>
        <begin position="421"/>
        <end position="441"/>
    </location>
</feature>
<keyword evidence="5 7" id="KW-1133">Transmembrane helix</keyword>
<evidence type="ECO:0000256" key="3">
    <source>
        <dbReference type="ARBA" id="ARBA00022475"/>
    </source>
</evidence>
<dbReference type="InterPro" id="IPR052031">
    <property type="entry name" value="Membrane_Transporter-Flippase"/>
</dbReference>
<keyword evidence="4 7" id="KW-0812">Transmembrane</keyword>
<dbReference type="InterPro" id="IPR002528">
    <property type="entry name" value="MATE_fam"/>
</dbReference>
<feature type="transmembrane region" description="Helical" evidence="7">
    <location>
        <begin position="21"/>
        <end position="42"/>
    </location>
</feature>
<feature type="transmembrane region" description="Helical" evidence="7">
    <location>
        <begin position="358"/>
        <end position="377"/>
    </location>
</feature>
<name>A0ABV7E9H2_9SPHN</name>
<evidence type="ECO:0000256" key="4">
    <source>
        <dbReference type="ARBA" id="ARBA00022692"/>
    </source>
</evidence>
<comment type="subcellular location">
    <subcellularLocation>
        <location evidence="1">Cell inner membrane</location>
        <topology evidence="1">Multi-pass membrane protein</topology>
    </subcellularLocation>
</comment>
<evidence type="ECO:0000313" key="9">
    <source>
        <dbReference type="Proteomes" id="UP001595456"/>
    </source>
</evidence>
<dbReference type="Proteomes" id="UP001595456">
    <property type="component" value="Unassembled WGS sequence"/>
</dbReference>
<keyword evidence="2" id="KW-0813">Transport</keyword>
<feature type="transmembrane region" description="Helical" evidence="7">
    <location>
        <begin position="285"/>
        <end position="304"/>
    </location>
</feature>
<organism evidence="8 9">
    <name type="scientific">Alteraurantiacibacter palmitatis</name>
    <dbReference type="NCBI Taxonomy" id="2054628"/>
    <lineage>
        <taxon>Bacteria</taxon>
        <taxon>Pseudomonadati</taxon>
        <taxon>Pseudomonadota</taxon>
        <taxon>Alphaproteobacteria</taxon>
        <taxon>Sphingomonadales</taxon>
        <taxon>Erythrobacteraceae</taxon>
        <taxon>Alteraurantiacibacter</taxon>
    </lineage>
</organism>
<feature type="transmembrane region" description="Helical" evidence="7">
    <location>
        <begin position="316"/>
        <end position="338"/>
    </location>
</feature>
<dbReference type="EMBL" id="JBHRST010000019">
    <property type="protein sequence ID" value="MFC3098442.1"/>
    <property type="molecule type" value="Genomic_DNA"/>
</dbReference>
<feature type="transmembrane region" description="Helical" evidence="7">
    <location>
        <begin position="54"/>
        <end position="77"/>
    </location>
</feature>
<evidence type="ECO:0000256" key="1">
    <source>
        <dbReference type="ARBA" id="ARBA00004429"/>
    </source>
</evidence>
<evidence type="ECO:0000256" key="6">
    <source>
        <dbReference type="ARBA" id="ARBA00023136"/>
    </source>
</evidence>
<keyword evidence="6 7" id="KW-0472">Membrane</keyword>
<evidence type="ECO:0000256" key="7">
    <source>
        <dbReference type="SAM" id="Phobius"/>
    </source>
</evidence>
<sequence length="451" mass="46046">MSQQARLTRGSIAGHLLRQTAPLVVGVTAMMSIGLVDAYYVGWLGATELAAMSFIFPVSTALGSVGVGVMAGTSSVVARAIGAGDRERALRCAALGVVLGLATGLVAATLLALGHDLLFGAMGADGEMLRQISLYMLPYALGFPLLLAISGMNGVLRAQGAATRSTLISLCFAGANWALDPILIHGIFGWQGMGIAGAAWATVAGWVIGAALGLYLLRNGEVPFRPRLLLRGDLGPSLRAVGRVAVPAAVTSSINPVGLAVMTGLLAGAGEAAIAGFGVGGRLQIAAVVPLLALSGSIGAIVGQNWGAGLPDRSRLALVQAGLFCVVYGFAAALILYFSRHWLAGLFASDPATVDAAARYLEIAVWGYAAYGLFIMGNGAFNALDHAGTALALSVARVALVMVPFAMILRPSWGADAVYGAELAANLLGGAVSMALAWYFLSHRRKGDATG</sequence>
<feature type="transmembrane region" description="Helical" evidence="7">
    <location>
        <begin position="257"/>
        <end position="279"/>
    </location>
</feature>
<dbReference type="InterPro" id="IPR048279">
    <property type="entry name" value="MdtK-like"/>
</dbReference>
<feature type="transmembrane region" description="Helical" evidence="7">
    <location>
        <begin position="167"/>
        <end position="188"/>
    </location>
</feature>
<keyword evidence="9" id="KW-1185">Reference proteome</keyword>
<gene>
    <name evidence="8" type="ORF">ACFODU_11650</name>
</gene>
<dbReference type="NCBIfam" id="TIGR00797">
    <property type="entry name" value="matE"/>
    <property type="match status" value="1"/>
</dbReference>
<proteinExistence type="predicted"/>
<feature type="transmembrane region" description="Helical" evidence="7">
    <location>
        <begin position="89"/>
        <end position="112"/>
    </location>
</feature>
<evidence type="ECO:0000256" key="2">
    <source>
        <dbReference type="ARBA" id="ARBA00022448"/>
    </source>
</evidence>
<accession>A0ABV7E9H2</accession>
<dbReference type="PIRSF" id="PIRSF006603">
    <property type="entry name" value="DinF"/>
    <property type="match status" value="1"/>
</dbReference>
<feature type="transmembrane region" description="Helical" evidence="7">
    <location>
        <begin position="389"/>
        <end position="409"/>
    </location>
</feature>